<dbReference type="EMBL" id="CM010715">
    <property type="protein sequence ID" value="RZC47583.1"/>
    <property type="molecule type" value="Genomic_DNA"/>
</dbReference>
<evidence type="ECO:0000256" key="5">
    <source>
        <dbReference type="SAM" id="Coils"/>
    </source>
</evidence>
<dbReference type="Gene3D" id="3.40.50.720">
    <property type="entry name" value="NAD(P)-binding Rossmann-like Domain"/>
    <property type="match status" value="1"/>
</dbReference>
<evidence type="ECO:0000256" key="2">
    <source>
        <dbReference type="ARBA" id="ARBA00022516"/>
    </source>
</evidence>
<keyword evidence="9" id="KW-1185">Reference proteome</keyword>
<dbReference type="InterPro" id="IPR036291">
    <property type="entry name" value="NAD(P)-bd_dom_sf"/>
</dbReference>
<feature type="coiled-coil region" evidence="5">
    <location>
        <begin position="182"/>
        <end position="209"/>
    </location>
</feature>
<dbReference type="OMA" id="HLYQKIC"/>
<feature type="domain" description="Thioester reductase (TE)" evidence="7">
    <location>
        <begin position="19"/>
        <end position="312"/>
    </location>
</feature>
<keyword evidence="2 4" id="KW-0444">Lipid biosynthesis</keyword>
<dbReference type="InterPro" id="IPR033640">
    <property type="entry name" value="FAR_C"/>
</dbReference>
<dbReference type="InterPro" id="IPR013120">
    <property type="entry name" value="FAR_NAD-bd"/>
</dbReference>
<evidence type="ECO:0000313" key="8">
    <source>
        <dbReference type="EMBL" id="RZC47583.1"/>
    </source>
</evidence>
<dbReference type="PANTHER" id="PTHR11011:SF99">
    <property type="entry name" value="FATTY ACYL-COA REDUCTASE 3"/>
    <property type="match status" value="1"/>
</dbReference>
<dbReference type="EC" id="1.2.1.84" evidence="4"/>
<protein>
    <recommendedName>
        <fullName evidence="4">Fatty acyl-CoA reductase</fullName>
        <ecNumber evidence="4">1.2.1.84</ecNumber>
    </recommendedName>
</protein>
<dbReference type="GO" id="GO:0080019">
    <property type="term" value="F:alcohol-forming very long-chain fatty acyl-CoA reductase activity"/>
    <property type="evidence" value="ECO:0007669"/>
    <property type="project" value="InterPro"/>
</dbReference>
<evidence type="ECO:0000256" key="3">
    <source>
        <dbReference type="ARBA" id="ARBA00023098"/>
    </source>
</evidence>
<dbReference type="Proteomes" id="UP000316621">
    <property type="component" value="Chromosome 1"/>
</dbReference>
<comment type="similarity">
    <text evidence="1 4">Belongs to the fatty acyl-CoA reductase family.</text>
</comment>
<evidence type="ECO:0000256" key="4">
    <source>
        <dbReference type="RuleBase" id="RU363097"/>
    </source>
</evidence>
<keyword evidence="4" id="KW-0521">NADP</keyword>
<accession>A0A4Y7IF87</accession>
<dbReference type="Gramene" id="RZC47583">
    <property type="protein sequence ID" value="RZC47583"/>
    <property type="gene ID" value="C5167_040535"/>
</dbReference>
<reference evidence="8 9" key="1">
    <citation type="journal article" date="2018" name="Science">
        <title>The opium poppy genome and morphinan production.</title>
        <authorList>
            <person name="Guo L."/>
            <person name="Winzer T."/>
            <person name="Yang X."/>
            <person name="Li Y."/>
            <person name="Ning Z."/>
            <person name="He Z."/>
            <person name="Teodor R."/>
            <person name="Lu Y."/>
            <person name="Bowser T.A."/>
            <person name="Graham I.A."/>
            <person name="Ye K."/>
        </authorList>
    </citation>
    <scope>NUCLEOTIDE SEQUENCE [LARGE SCALE GENOMIC DNA]</scope>
    <source>
        <strain evidence="9">cv. HN1</strain>
        <tissue evidence="8">Leaves</tissue>
    </source>
</reference>
<dbReference type="PANTHER" id="PTHR11011">
    <property type="entry name" value="MALE STERILITY PROTEIN 2-RELATED"/>
    <property type="match status" value="1"/>
</dbReference>
<dbReference type="GO" id="GO:0035336">
    <property type="term" value="P:long-chain fatty-acyl-CoA metabolic process"/>
    <property type="evidence" value="ECO:0007669"/>
    <property type="project" value="TreeGrafter"/>
</dbReference>
<dbReference type="CDD" id="cd05236">
    <property type="entry name" value="FAR-N_SDR_e"/>
    <property type="match status" value="1"/>
</dbReference>
<proteinExistence type="inferred from homology"/>
<dbReference type="InterPro" id="IPR026055">
    <property type="entry name" value="FAR"/>
</dbReference>
<dbReference type="GO" id="GO:0102965">
    <property type="term" value="F:alcohol-forming long-chain fatty acyl-CoA reductase activity"/>
    <property type="evidence" value="ECO:0007669"/>
    <property type="project" value="UniProtKB-EC"/>
</dbReference>
<organism evidence="8 9">
    <name type="scientific">Papaver somniferum</name>
    <name type="common">Opium poppy</name>
    <dbReference type="NCBI Taxonomy" id="3469"/>
    <lineage>
        <taxon>Eukaryota</taxon>
        <taxon>Viridiplantae</taxon>
        <taxon>Streptophyta</taxon>
        <taxon>Embryophyta</taxon>
        <taxon>Tracheophyta</taxon>
        <taxon>Spermatophyta</taxon>
        <taxon>Magnoliopsida</taxon>
        <taxon>Ranunculales</taxon>
        <taxon>Papaveraceae</taxon>
        <taxon>Papaveroideae</taxon>
        <taxon>Papaver</taxon>
    </lineage>
</organism>
<dbReference type="SUPFAM" id="SSF51735">
    <property type="entry name" value="NAD(P)-binding Rossmann-fold domains"/>
    <property type="match status" value="1"/>
</dbReference>
<comment type="catalytic activity">
    <reaction evidence="4">
        <text>a long-chain fatty acyl-CoA + 2 NADPH + 2 H(+) = a long-chain primary fatty alcohol + 2 NADP(+) + CoA</text>
        <dbReference type="Rhea" id="RHEA:52716"/>
        <dbReference type="ChEBI" id="CHEBI:15378"/>
        <dbReference type="ChEBI" id="CHEBI:57287"/>
        <dbReference type="ChEBI" id="CHEBI:57783"/>
        <dbReference type="ChEBI" id="CHEBI:58349"/>
        <dbReference type="ChEBI" id="CHEBI:77396"/>
        <dbReference type="ChEBI" id="CHEBI:83139"/>
        <dbReference type="EC" id="1.2.1.84"/>
    </reaction>
</comment>
<gene>
    <name evidence="8" type="ORF">C5167_040535</name>
</gene>
<comment type="function">
    <text evidence="4">Catalyzes the reduction of fatty acyl-CoA to fatty alcohols.</text>
</comment>
<name>A0A4Y7IF87_PAPSO</name>
<dbReference type="Pfam" id="PF03015">
    <property type="entry name" value="Sterile"/>
    <property type="match status" value="1"/>
</dbReference>
<dbReference type="STRING" id="3469.A0A4Y7IF87"/>
<dbReference type="Pfam" id="PF07993">
    <property type="entry name" value="NAD_binding_4"/>
    <property type="match status" value="1"/>
</dbReference>
<keyword evidence="3 4" id="KW-0443">Lipid metabolism</keyword>
<keyword evidence="5" id="KW-0175">Coiled coil</keyword>
<dbReference type="GO" id="GO:0010345">
    <property type="term" value="P:suberin biosynthetic process"/>
    <property type="evidence" value="ECO:0007669"/>
    <property type="project" value="TreeGrafter"/>
</dbReference>
<evidence type="ECO:0000313" key="9">
    <source>
        <dbReference type="Proteomes" id="UP000316621"/>
    </source>
</evidence>
<evidence type="ECO:0000259" key="7">
    <source>
        <dbReference type="Pfam" id="PF07993"/>
    </source>
</evidence>
<feature type="domain" description="Fatty acyl-CoA reductase C-terminal" evidence="6">
    <location>
        <begin position="399"/>
        <end position="472"/>
    </location>
</feature>
<keyword evidence="4" id="KW-0560">Oxidoreductase</keyword>
<sequence>MELYNLLRTRSSLSLVLLVFVEKLLRVQPNLKHLFLLLRAVDTLSPTQRLHKDVIGKEVFRVLRKKHGLGFNSFISKKVTPIFGDVSLENMGMEDSDLEKKLHKEINFVVHFAATTTLQERYDVALAVNTLGAKHVSNFAEKCENLEMFLHVSTAFVCIREMPGVKLETPISQTFKETSKFLDIIEEEKKLVQQKLNELKAEQVSKKQETTAMIKLGIERANTYGWPNTYLFTKALGEITIGRHLKKNLPVVILRPTAVTGTYREPFPGWIEGFKSLDPLVISVGRGKLPCFIGDHESSLDIIPGDMVVNAIIVIMVNHAKTNNHGIRHDHNDIIYHIGNSSTQSTSVVKLLDYAYDYFRENLWMGGDTNENVKPVFFRTMCRFREHILSNYVVPMEEQKVQFAKRWAKIYEPYLLFKVIFDTSATDQLRRWMKAHYGTGEADGFDFDAKHINWKDYMINIHIPGLMKYAVKPHLVSNSKL</sequence>
<evidence type="ECO:0000259" key="6">
    <source>
        <dbReference type="Pfam" id="PF03015"/>
    </source>
</evidence>
<dbReference type="AlphaFoldDB" id="A0A4Y7IF87"/>
<evidence type="ECO:0000256" key="1">
    <source>
        <dbReference type="ARBA" id="ARBA00005928"/>
    </source>
</evidence>